<proteinExistence type="inferred from homology"/>
<comment type="caution">
    <text evidence="6">The sequence shown here is derived from an EMBL/GenBank/DDBJ whole genome shotgun (WGS) entry which is preliminary data.</text>
</comment>
<dbReference type="Proteomes" id="UP000230750">
    <property type="component" value="Unassembled WGS sequence"/>
</dbReference>
<dbReference type="EMBL" id="MRZV01000210">
    <property type="protein sequence ID" value="PIK55581.1"/>
    <property type="molecule type" value="Genomic_DNA"/>
</dbReference>
<comment type="subcellular location">
    <subcellularLocation>
        <location evidence="1">Nucleus</location>
        <location evidence="1">Nucleolus</location>
    </subcellularLocation>
</comment>
<evidence type="ECO:0000256" key="5">
    <source>
        <dbReference type="SAM" id="MobiDB-lite"/>
    </source>
</evidence>
<dbReference type="AlphaFoldDB" id="A0A2G8L5Q6"/>
<evidence type="ECO:0000313" key="6">
    <source>
        <dbReference type="EMBL" id="PIK55581.1"/>
    </source>
</evidence>
<evidence type="ECO:0000256" key="4">
    <source>
        <dbReference type="ARBA" id="ARBA00023242"/>
    </source>
</evidence>
<sequence>MVSLQEEAVMDSSEEELSEDEEEVADDGRHIKLLTAMSKMSGKGRGKSQLRSEPGAVSEFGLSTSGEGVVEVRNLLNSLQKNQDQVFLKKQLKSIVSKKKTLDIPLYSHEAEKIQRTVAYKKVSKDIGKWDQVVKTNRKVEHMSFPLNQAKIGLQSTEDFAQRFKPTTPLEEEIYKLLNGNKYAETKDKELTRAEEEVLSAMSLEEVLFEKKKKYFKE</sequence>
<organism evidence="6 7">
    <name type="scientific">Stichopus japonicus</name>
    <name type="common">Sea cucumber</name>
    <dbReference type="NCBI Taxonomy" id="307972"/>
    <lineage>
        <taxon>Eukaryota</taxon>
        <taxon>Metazoa</taxon>
        <taxon>Echinodermata</taxon>
        <taxon>Eleutherozoa</taxon>
        <taxon>Echinozoa</taxon>
        <taxon>Holothuroidea</taxon>
        <taxon>Aspidochirotacea</taxon>
        <taxon>Aspidochirotida</taxon>
        <taxon>Stichopodidae</taxon>
        <taxon>Apostichopus</taxon>
    </lineage>
</organism>
<evidence type="ECO:0000256" key="2">
    <source>
        <dbReference type="ARBA" id="ARBA00007774"/>
    </source>
</evidence>
<accession>A0A2G8L5Q6</accession>
<dbReference type="STRING" id="307972.A0A2G8L5Q6"/>
<dbReference type="OrthoDB" id="277439at2759"/>
<evidence type="ECO:0000256" key="3">
    <source>
        <dbReference type="ARBA" id="ARBA00022553"/>
    </source>
</evidence>
<dbReference type="GO" id="GO:0032040">
    <property type="term" value="C:small-subunit processome"/>
    <property type="evidence" value="ECO:0007669"/>
    <property type="project" value="InterPro"/>
</dbReference>
<protein>
    <submittedName>
        <fullName evidence="6">Putative U3 small nucleolar RNA-associated protein 14-like A</fullName>
    </submittedName>
</protein>
<keyword evidence="7" id="KW-1185">Reference proteome</keyword>
<keyword evidence="4" id="KW-0539">Nucleus</keyword>
<dbReference type="PANTHER" id="PTHR14150">
    <property type="entry name" value="U3 SMALL NUCLEOLAR RNA-ASSOCIATED PROTEIN 14"/>
    <property type="match status" value="1"/>
</dbReference>
<dbReference type="PANTHER" id="PTHR14150:SF12">
    <property type="entry name" value="U3 SMALL NUCLEOLAR RNA-ASSOCIATED PROTEIN 14 HOMOLOG A"/>
    <property type="match status" value="1"/>
</dbReference>
<feature type="compositionally biased region" description="Acidic residues" evidence="5">
    <location>
        <begin position="8"/>
        <end position="25"/>
    </location>
</feature>
<evidence type="ECO:0000313" key="7">
    <source>
        <dbReference type="Proteomes" id="UP000230750"/>
    </source>
</evidence>
<name>A0A2G8L5Q6_STIJA</name>
<dbReference type="InterPro" id="IPR006709">
    <property type="entry name" value="SSU_processome_Utp14"/>
</dbReference>
<gene>
    <name evidence="6" type="ORF">BSL78_07538</name>
</gene>
<dbReference type="GO" id="GO:0006364">
    <property type="term" value="P:rRNA processing"/>
    <property type="evidence" value="ECO:0007669"/>
    <property type="project" value="InterPro"/>
</dbReference>
<evidence type="ECO:0000256" key="1">
    <source>
        <dbReference type="ARBA" id="ARBA00004604"/>
    </source>
</evidence>
<comment type="similarity">
    <text evidence="2">Belongs to the UTP14 family.</text>
</comment>
<dbReference type="Pfam" id="PF04615">
    <property type="entry name" value="Utp14"/>
    <property type="match status" value="1"/>
</dbReference>
<reference evidence="6 7" key="1">
    <citation type="journal article" date="2017" name="PLoS Biol.">
        <title>The sea cucumber genome provides insights into morphological evolution and visceral regeneration.</title>
        <authorList>
            <person name="Zhang X."/>
            <person name="Sun L."/>
            <person name="Yuan J."/>
            <person name="Sun Y."/>
            <person name="Gao Y."/>
            <person name="Zhang L."/>
            <person name="Li S."/>
            <person name="Dai H."/>
            <person name="Hamel J.F."/>
            <person name="Liu C."/>
            <person name="Yu Y."/>
            <person name="Liu S."/>
            <person name="Lin W."/>
            <person name="Guo K."/>
            <person name="Jin S."/>
            <person name="Xu P."/>
            <person name="Storey K.B."/>
            <person name="Huan P."/>
            <person name="Zhang T."/>
            <person name="Zhou Y."/>
            <person name="Zhang J."/>
            <person name="Lin C."/>
            <person name="Li X."/>
            <person name="Xing L."/>
            <person name="Huo D."/>
            <person name="Sun M."/>
            <person name="Wang L."/>
            <person name="Mercier A."/>
            <person name="Li F."/>
            <person name="Yang H."/>
            <person name="Xiang J."/>
        </authorList>
    </citation>
    <scope>NUCLEOTIDE SEQUENCE [LARGE SCALE GENOMIC DNA]</scope>
    <source>
        <strain evidence="6">Shaxun</strain>
        <tissue evidence="6">Muscle</tissue>
    </source>
</reference>
<feature type="region of interest" description="Disordered" evidence="5">
    <location>
        <begin position="1"/>
        <end position="61"/>
    </location>
</feature>
<keyword evidence="3" id="KW-0597">Phosphoprotein</keyword>